<dbReference type="GO" id="GO:0045892">
    <property type="term" value="P:negative regulation of DNA-templated transcription"/>
    <property type="evidence" value="ECO:0007669"/>
    <property type="project" value="TreeGrafter"/>
</dbReference>
<dbReference type="Pfam" id="PF01614">
    <property type="entry name" value="IclR_C"/>
    <property type="match status" value="1"/>
</dbReference>
<name>A0A329QXP6_9ACTN</name>
<evidence type="ECO:0000259" key="5">
    <source>
        <dbReference type="PROSITE" id="PS51077"/>
    </source>
</evidence>
<dbReference type="InterPro" id="IPR005471">
    <property type="entry name" value="Tscrpt_reg_IclR_N"/>
</dbReference>
<dbReference type="AlphaFoldDB" id="A0A329QXP6"/>
<proteinExistence type="predicted"/>
<organism evidence="7 8">
    <name type="scientific">Phytoactinopolyspora halophila</name>
    <dbReference type="NCBI Taxonomy" id="1981511"/>
    <lineage>
        <taxon>Bacteria</taxon>
        <taxon>Bacillati</taxon>
        <taxon>Actinomycetota</taxon>
        <taxon>Actinomycetes</taxon>
        <taxon>Jiangellales</taxon>
        <taxon>Jiangellaceae</taxon>
        <taxon>Phytoactinopolyspora</taxon>
    </lineage>
</organism>
<reference evidence="7 8" key="1">
    <citation type="submission" date="2018-06" db="EMBL/GenBank/DDBJ databases">
        <title>Phytoactinopolyspora halophila sp. nov., a novel halophilic actinomycete isolated from a saline soil in China.</title>
        <authorList>
            <person name="Tang S.-K."/>
        </authorList>
    </citation>
    <scope>NUCLEOTIDE SEQUENCE [LARGE SCALE GENOMIC DNA]</scope>
    <source>
        <strain evidence="7 8">YIM 96934</strain>
    </source>
</reference>
<dbReference type="PANTHER" id="PTHR30136">
    <property type="entry name" value="HELIX-TURN-HELIX TRANSCRIPTIONAL REGULATOR, ICLR FAMILY"/>
    <property type="match status" value="1"/>
</dbReference>
<evidence type="ECO:0000256" key="3">
    <source>
        <dbReference type="ARBA" id="ARBA00023163"/>
    </source>
</evidence>
<dbReference type="PROSITE" id="PS51077">
    <property type="entry name" value="HTH_ICLR"/>
    <property type="match status" value="1"/>
</dbReference>
<keyword evidence="3" id="KW-0804">Transcription</keyword>
<keyword evidence="1" id="KW-0805">Transcription regulation</keyword>
<comment type="caution">
    <text evidence="7">The sequence shown here is derived from an EMBL/GenBank/DDBJ whole genome shotgun (WGS) entry which is preliminary data.</text>
</comment>
<dbReference type="SMART" id="SM00346">
    <property type="entry name" value="HTH_ICLR"/>
    <property type="match status" value="1"/>
</dbReference>
<dbReference type="Proteomes" id="UP000250462">
    <property type="component" value="Unassembled WGS sequence"/>
</dbReference>
<dbReference type="EMBL" id="QMIG01000006">
    <property type="protein sequence ID" value="RAW15408.1"/>
    <property type="molecule type" value="Genomic_DNA"/>
</dbReference>
<evidence type="ECO:0000256" key="4">
    <source>
        <dbReference type="SAM" id="MobiDB-lite"/>
    </source>
</evidence>
<feature type="region of interest" description="Disordered" evidence="4">
    <location>
        <begin position="16"/>
        <end position="46"/>
    </location>
</feature>
<dbReference type="PANTHER" id="PTHR30136:SF24">
    <property type="entry name" value="HTH-TYPE TRANSCRIPTIONAL REPRESSOR ALLR"/>
    <property type="match status" value="1"/>
</dbReference>
<evidence type="ECO:0000256" key="2">
    <source>
        <dbReference type="ARBA" id="ARBA00023125"/>
    </source>
</evidence>
<dbReference type="SUPFAM" id="SSF46785">
    <property type="entry name" value="Winged helix' DNA-binding domain"/>
    <property type="match status" value="1"/>
</dbReference>
<dbReference type="SUPFAM" id="SSF55781">
    <property type="entry name" value="GAF domain-like"/>
    <property type="match status" value="1"/>
</dbReference>
<dbReference type="InterPro" id="IPR036388">
    <property type="entry name" value="WH-like_DNA-bd_sf"/>
</dbReference>
<evidence type="ECO:0000313" key="8">
    <source>
        <dbReference type="Proteomes" id="UP000250462"/>
    </source>
</evidence>
<keyword evidence="2" id="KW-0238">DNA-binding</keyword>
<dbReference type="PROSITE" id="PS51078">
    <property type="entry name" value="ICLR_ED"/>
    <property type="match status" value="1"/>
</dbReference>
<dbReference type="InterPro" id="IPR050707">
    <property type="entry name" value="HTH_MetabolicPath_Reg"/>
</dbReference>
<keyword evidence="8" id="KW-1185">Reference proteome</keyword>
<dbReference type="InterPro" id="IPR029016">
    <property type="entry name" value="GAF-like_dom_sf"/>
</dbReference>
<evidence type="ECO:0000259" key="6">
    <source>
        <dbReference type="PROSITE" id="PS51078"/>
    </source>
</evidence>
<dbReference type="Gene3D" id="1.10.10.10">
    <property type="entry name" value="Winged helix-like DNA-binding domain superfamily/Winged helix DNA-binding domain"/>
    <property type="match status" value="1"/>
</dbReference>
<evidence type="ECO:0000256" key="1">
    <source>
        <dbReference type="ARBA" id="ARBA00023015"/>
    </source>
</evidence>
<sequence>MQQALNPITIRHVQAASADRKERILKPGNDAQSSNDEQSRPRPRVQSAARTVEILLAIAQSERGLTTKEIGEQVNIGRQAVYHLLHTLTTTGMVTRVDDNRFVLGLRVGTLAQGFERQLAPSEHLAPLVRALSRQTEETAYAAGWRFGEITVLAVARGTNPVQAAETPQGHTGNAHARASGKLLLAFASRATRQAYLDTHPLAELTSTTITDPAELNRELDAVRAQGYAVDNEEFAPGLCCLAVPFDAGHSPFVLALSAPKDRFLQHFNRNLSIMQHLAEHRTYPALDT</sequence>
<dbReference type="GO" id="GO:0003677">
    <property type="term" value="F:DNA binding"/>
    <property type="evidence" value="ECO:0007669"/>
    <property type="project" value="UniProtKB-KW"/>
</dbReference>
<dbReference type="Gene3D" id="3.30.450.40">
    <property type="match status" value="1"/>
</dbReference>
<protein>
    <submittedName>
        <fullName evidence="7">IclR family transcriptional regulator</fullName>
    </submittedName>
</protein>
<accession>A0A329QXP6</accession>
<dbReference type="GO" id="GO:0003700">
    <property type="term" value="F:DNA-binding transcription factor activity"/>
    <property type="evidence" value="ECO:0007669"/>
    <property type="project" value="TreeGrafter"/>
</dbReference>
<evidence type="ECO:0000313" key="7">
    <source>
        <dbReference type="EMBL" id="RAW15408.1"/>
    </source>
</evidence>
<dbReference type="InterPro" id="IPR014757">
    <property type="entry name" value="Tscrpt_reg_IclR_C"/>
</dbReference>
<dbReference type="InterPro" id="IPR036390">
    <property type="entry name" value="WH_DNA-bd_sf"/>
</dbReference>
<feature type="domain" description="IclR-ED" evidence="6">
    <location>
        <begin position="107"/>
        <end position="289"/>
    </location>
</feature>
<feature type="domain" description="HTH iclR-type" evidence="5">
    <location>
        <begin position="45"/>
        <end position="106"/>
    </location>
</feature>
<dbReference type="OrthoDB" id="4474604at2"/>
<dbReference type="Pfam" id="PF09339">
    <property type="entry name" value="HTH_IclR"/>
    <property type="match status" value="1"/>
</dbReference>
<gene>
    <name evidence="7" type="ORF">DPM12_09155</name>
</gene>